<dbReference type="InterPro" id="IPR002201">
    <property type="entry name" value="Glyco_trans_9"/>
</dbReference>
<dbReference type="PANTHER" id="PTHR30160">
    <property type="entry name" value="TETRAACYLDISACCHARIDE 4'-KINASE-RELATED"/>
    <property type="match status" value="1"/>
</dbReference>
<organism evidence="3 4">
    <name type="scientific">Leptonema illini</name>
    <dbReference type="NCBI Taxonomy" id="183"/>
    <lineage>
        <taxon>Bacteria</taxon>
        <taxon>Pseudomonadati</taxon>
        <taxon>Spirochaetota</taxon>
        <taxon>Spirochaetia</taxon>
        <taxon>Leptospirales</taxon>
        <taxon>Leptospiraceae</taxon>
        <taxon>Leptonema</taxon>
    </lineage>
</organism>
<proteinExistence type="predicted"/>
<sequence length="373" mass="42468">MHLLILRFSAMGDVALIAPVLGALARAYPKVRQTVVTRKEYEPFFYNIPGAEVIGVDLRARKYRGLTGIHRLYRELQRLGPFDYGIDLHGSLRSRMLRFFFRGKMPFARIVKGRKEKRLQIRRRNKVLHQLPHVVERYMHVFERAGLKADTGPGPWITPETRSRKLARDFLVDRKIEKKDTLWIGLAPFAGHDPKTYPFERIRDVVRLIDYHLPCKLFLFGGGKREVALLEELVSIAPDKAVMVAGNLTLEGEIGLMDRLDAMIAMDSFNMHMAALLGRPVLSIWGSTHTFSGFGPYGQDDRNIVQIPTDVLECRPCSIFGNKGCFRGDLACMNWIDPTDVFASLCNIVQRPVPPQIAERKTILARIAQESND</sequence>
<dbReference type="SUPFAM" id="SSF53756">
    <property type="entry name" value="UDP-Glycosyltransferase/glycogen phosphorylase"/>
    <property type="match status" value="1"/>
</dbReference>
<evidence type="ECO:0000313" key="4">
    <source>
        <dbReference type="Proteomes" id="UP000460298"/>
    </source>
</evidence>
<dbReference type="GO" id="GO:0005829">
    <property type="term" value="C:cytosol"/>
    <property type="evidence" value="ECO:0007669"/>
    <property type="project" value="TreeGrafter"/>
</dbReference>
<dbReference type="InterPro" id="IPR051199">
    <property type="entry name" value="LPS_LOS_Heptosyltrfase"/>
</dbReference>
<accession>A0A833H435</accession>
<dbReference type="AlphaFoldDB" id="A0A833H435"/>
<dbReference type="CDD" id="cd03789">
    <property type="entry name" value="GT9_LPS_heptosyltransferase"/>
    <property type="match status" value="1"/>
</dbReference>
<protein>
    <submittedName>
        <fullName evidence="3">Glycosyltransferase family 9 protein</fullName>
    </submittedName>
</protein>
<dbReference type="Pfam" id="PF01075">
    <property type="entry name" value="Glyco_transf_9"/>
    <property type="match status" value="1"/>
</dbReference>
<dbReference type="Proteomes" id="UP000460298">
    <property type="component" value="Unassembled WGS sequence"/>
</dbReference>
<name>A0A833H435_9LEPT</name>
<evidence type="ECO:0000256" key="2">
    <source>
        <dbReference type="ARBA" id="ARBA00022679"/>
    </source>
</evidence>
<keyword evidence="2 3" id="KW-0808">Transferase</keyword>
<dbReference type="PANTHER" id="PTHR30160:SF22">
    <property type="entry name" value="LIPOPOLYSACCHARIDE CORE BIOSYNTHESIS PROTEIN"/>
    <property type="match status" value="1"/>
</dbReference>
<keyword evidence="1" id="KW-0328">Glycosyltransferase</keyword>
<dbReference type="EMBL" id="WBUI01000002">
    <property type="protein sequence ID" value="KAB2934651.1"/>
    <property type="molecule type" value="Genomic_DNA"/>
</dbReference>
<evidence type="ECO:0000256" key="1">
    <source>
        <dbReference type="ARBA" id="ARBA00022676"/>
    </source>
</evidence>
<dbReference type="Gene3D" id="3.40.50.2000">
    <property type="entry name" value="Glycogen Phosphorylase B"/>
    <property type="match status" value="2"/>
</dbReference>
<comment type="caution">
    <text evidence="3">The sequence shown here is derived from an EMBL/GenBank/DDBJ whole genome shotgun (WGS) entry which is preliminary data.</text>
</comment>
<dbReference type="GO" id="GO:0008713">
    <property type="term" value="F:ADP-heptose-lipopolysaccharide heptosyltransferase activity"/>
    <property type="evidence" value="ECO:0007669"/>
    <property type="project" value="TreeGrafter"/>
</dbReference>
<gene>
    <name evidence="3" type="ORF">F9K24_02415</name>
</gene>
<dbReference type="GO" id="GO:0009244">
    <property type="term" value="P:lipopolysaccharide core region biosynthetic process"/>
    <property type="evidence" value="ECO:0007669"/>
    <property type="project" value="TreeGrafter"/>
</dbReference>
<evidence type="ECO:0000313" key="3">
    <source>
        <dbReference type="EMBL" id="KAB2934651.1"/>
    </source>
</evidence>
<reference evidence="3 4" key="1">
    <citation type="submission" date="2019-10" db="EMBL/GenBank/DDBJ databases">
        <title>Extracellular Electron Transfer in a Candidatus Methanoperedens spp. Enrichment Culture.</title>
        <authorList>
            <person name="Berger S."/>
            <person name="Rangel Shaw D."/>
            <person name="Berben T."/>
            <person name="In 'T Zandt M."/>
            <person name="Frank J."/>
            <person name="Reimann J."/>
            <person name="Jetten M.S.M."/>
            <person name="Welte C.U."/>
        </authorList>
    </citation>
    <scope>NUCLEOTIDE SEQUENCE [LARGE SCALE GENOMIC DNA]</scope>
    <source>
        <strain evidence="3">SB12</strain>
    </source>
</reference>